<evidence type="ECO:0000313" key="1">
    <source>
        <dbReference type="EMBL" id="MDZ5460084.1"/>
    </source>
</evidence>
<keyword evidence="2" id="KW-1185">Reference proteome</keyword>
<proteinExistence type="predicted"/>
<protein>
    <submittedName>
        <fullName evidence="1">Uncharacterized protein</fullName>
    </submittedName>
</protein>
<organism evidence="1 2">
    <name type="scientific">Azohydromonas lata</name>
    <dbReference type="NCBI Taxonomy" id="45677"/>
    <lineage>
        <taxon>Bacteria</taxon>
        <taxon>Pseudomonadati</taxon>
        <taxon>Pseudomonadota</taxon>
        <taxon>Betaproteobacteria</taxon>
        <taxon>Burkholderiales</taxon>
        <taxon>Sphaerotilaceae</taxon>
        <taxon>Azohydromonas</taxon>
    </lineage>
</organism>
<reference evidence="1 2" key="1">
    <citation type="submission" date="2023-11" db="EMBL/GenBank/DDBJ databases">
        <title>Draft genome of Azohydromonas lata strain H1 (DSM1123), a polyhydroxyalkanoate producer.</title>
        <authorList>
            <person name="Traversa D."/>
            <person name="D'Addabbo P."/>
            <person name="Pazzani C."/>
            <person name="Manzari C."/>
            <person name="Chiara M."/>
            <person name="Scrascia M."/>
        </authorList>
    </citation>
    <scope>NUCLEOTIDE SEQUENCE [LARGE SCALE GENOMIC DNA]</scope>
    <source>
        <strain evidence="1 2">H1</strain>
    </source>
</reference>
<dbReference type="RefSeq" id="WP_322467650.1">
    <property type="nucleotide sequence ID" value="NZ_JAXOJX010000058.1"/>
</dbReference>
<sequence length="77" mass="8595">MSGIAINLLLASSLQAAQPVNIAFSRHCTLIMLPMSAALWHGVRAGFWAVSQRRERVLRRWLRDLSVASQGKPQEQP</sequence>
<gene>
    <name evidence="1" type="ORF">SM757_26240</name>
</gene>
<accession>A0ABU5IMG9</accession>
<dbReference type="EMBL" id="JAXOJX010000058">
    <property type="protein sequence ID" value="MDZ5460084.1"/>
    <property type="molecule type" value="Genomic_DNA"/>
</dbReference>
<evidence type="ECO:0000313" key="2">
    <source>
        <dbReference type="Proteomes" id="UP001293718"/>
    </source>
</evidence>
<name>A0ABU5IMG9_9BURK</name>
<dbReference type="Proteomes" id="UP001293718">
    <property type="component" value="Unassembled WGS sequence"/>
</dbReference>
<comment type="caution">
    <text evidence="1">The sequence shown here is derived from an EMBL/GenBank/DDBJ whole genome shotgun (WGS) entry which is preliminary data.</text>
</comment>